<dbReference type="RefSeq" id="WP_380036553.1">
    <property type="nucleotide sequence ID" value="NZ_JBHSEH010000005.1"/>
</dbReference>
<comment type="caution">
    <text evidence="1">The sequence shown here is derived from an EMBL/GenBank/DDBJ whole genome shotgun (WGS) entry which is preliminary data.</text>
</comment>
<protein>
    <submittedName>
        <fullName evidence="1">MarR family transcriptional regulator</fullName>
    </submittedName>
</protein>
<sequence>MTSDLHGQILEFLRREHGKPHSADDLAALLNLDRAQVDRALQELHGRGEVAPEDVTGYGGSQTVWALSAG</sequence>
<organism evidence="1 2">
    <name type="scientific">Deinococcus navajonensis</name>
    <dbReference type="NCBI Taxonomy" id="309884"/>
    <lineage>
        <taxon>Bacteria</taxon>
        <taxon>Thermotogati</taxon>
        <taxon>Deinococcota</taxon>
        <taxon>Deinococci</taxon>
        <taxon>Deinococcales</taxon>
        <taxon>Deinococcaceae</taxon>
        <taxon>Deinococcus</taxon>
    </lineage>
</organism>
<dbReference type="Gene3D" id="1.10.10.10">
    <property type="entry name" value="Winged helix-like DNA-binding domain superfamily/Winged helix DNA-binding domain"/>
    <property type="match status" value="1"/>
</dbReference>
<evidence type="ECO:0000313" key="2">
    <source>
        <dbReference type="Proteomes" id="UP001595998"/>
    </source>
</evidence>
<dbReference type="SUPFAM" id="SSF46785">
    <property type="entry name" value="Winged helix' DNA-binding domain"/>
    <property type="match status" value="1"/>
</dbReference>
<reference evidence="2" key="1">
    <citation type="journal article" date="2019" name="Int. J. Syst. Evol. Microbiol.">
        <title>The Global Catalogue of Microorganisms (GCM) 10K type strain sequencing project: providing services to taxonomists for standard genome sequencing and annotation.</title>
        <authorList>
            <consortium name="The Broad Institute Genomics Platform"/>
            <consortium name="The Broad Institute Genome Sequencing Center for Infectious Disease"/>
            <person name="Wu L."/>
            <person name="Ma J."/>
        </authorList>
    </citation>
    <scope>NUCLEOTIDE SEQUENCE [LARGE SCALE GENOMIC DNA]</scope>
    <source>
        <strain evidence="2">CCUG 56029</strain>
    </source>
</reference>
<proteinExistence type="predicted"/>
<accession>A0ABV8XK47</accession>
<dbReference type="InterPro" id="IPR036388">
    <property type="entry name" value="WH-like_DNA-bd_sf"/>
</dbReference>
<gene>
    <name evidence="1" type="ORF">ACFOZ9_03650</name>
</gene>
<keyword evidence="2" id="KW-1185">Reference proteome</keyword>
<name>A0ABV8XK47_9DEIO</name>
<dbReference type="EMBL" id="JBHSEH010000005">
    <property type="protein sequence ID" value="MFC4425294.1"/>
    <property type="molecule type" value="Genomic_DNA"/>
</dbReference>
<evidence type="ECO:0000313" key="1">
    <source>
        <dbReference type="EMBL" id="MFC4425294.1"/>
    </source>
</evidence>
<dbReference type="Proteomes" id="UP001595998">
    <property type="component" value="Unassembled WGS sequence"/>
</dbReference>
<dbReference type="InterPro" id="IPR036390">
    <property type="entry name" value="WH_DNA-bd_sf"/>
</dbReference>